<gene>
    <name evidence="3" type="ORF">Ccrd_025861</name>
</gene>
<evidence type="ECO:0000256" key="1">
    <source>
        <dbReference type="SAM" id="MobiDB-lite"/>
    </source>
</evidence>
<dbReference type="PANTHER" id="PTHR39267">
    <property type="entry name" value="SURVIVAL MOTOR NEURON-LIKE PROTEIN 1"/>
    <property type="match status" value="1"/>
</dbReference>
<feature type="region of interest" description="Disordered" evidence="1">
    <location>
        <begin position="244"/>
        <end position="265"/>
    </location>
</feature>
<feature type="compositionally biased region" description="Basic and acidic residues" evidence="1">
    <location>
        <begin position="248"/>
        <end position="258"/>
    </location>
</feature>
<name>A0A103XDH1_CYNCS</name>
<dbReference type="OrthoDB" id="197400at2759"/>
<dbReference type="OMA" id="KYKIMHS"/>
<reference evidence="3 4" key="1">
    <citation type="journal article" date="2016" name="Sci. Rep.">
        <title>The genome sequence of the outbreeding globe artichoke constructed de novo incorporating a phase-aware low-pass sequencing strategy of F1 progeny.</title>
        <authorList>
            <person name="Scaglione D."/>
            <person name="Reyes-Chin-Wo S."/>
            <person name="Acquadro A."/>
            <person name="Froenicke L."/>
            <person name="Portis E."/>
            <person name="Beitel C."/>
            <person name="Tirone M."/>
            <person name="Mauro R."/>
            <person name="Lo Monaco A."/>
            <person name="Mauromicale G."/>
            <person name="Faccioli P."/>
            <person name="Cattivelli L."/>
            <person name="Rieseberg L."/>
            <person name="Michelmore R."/>
            <person name="Lanteri S."/>
        </authorList>
    </citation>
    <scope>NUCLEOTIDE SEQUENCE [LARGE SCALE GENOMIC DNA]</scope>
    <source>
        <strain evidence="3">2C</strain>
    </source>
</reference>
<comment type="caution">
    <text evidence="3">The sequence shown here is derived from an EMBL/GenBank/DDBJ whole genome shotgun (WGS) entry which is preliminary data.</text>
</comment>
<feature type="region of interest" description="Disordered" evidence="1">
    <location>
        <begin position="295"/>
        <end position="335"/>
    </location>
</feature>
<accession>A0A103XDH1</accession>
<dbReference type="PANTHER" id="PTHR39267:SF1">
    <property type="entry name" value="SURVIVAL MOTOR NEURON PROTEIN"/>
    <property type="match status" value="1"/>
</dbReference>
<keyword evidence="4" id="KW-1185">Reference proteome</keyword>
<dbReference type="Proteomes" id="UP000243975">
    <property type="component" value="Unassembled WGS sequence"/>
</dbReference>
<dbReference type="CDD" id="cd22851">
    <property type="entry name" value="SMN_N"/>
    <property type="match status" value="1"/>
</dbReference>
<dbReference type="Gramene" id="KVH88748">
    <property type="protein sequence ID" value="KVH88748"/>
    <property type="gene ID" value="Ccrd_025861"/>
</dbReference>
<dbReference type="EMBL" id="LEKV01005342">
    <property type="protein sequence ID" value="KVH88748.1"/>
    <property type="molecule type" value="Genomic_DNA"/>
</dbReference>
<feature type="compositionally biased region" description="Basic and acidic residues" evidence="1">
    <location>
        <begin position="310"/>
        <end position="335"/>
    </location>
</feature>
<evidence type="ECO:0000313" key="4">
    <source>
        <dbReference type="Proteomes" id="UP000243975"/>
    </source>
</evidence>
<dbReference type="InterPro" id="IPR049481">
    <property type="entry name" value="SMN_G2-BD"/>
</dbReference>
<evidence type="ECO:0000259" key="2">
    <source>
        <dbReference type="Pfam" id="PF20636"/>
    </source>
</evidence>
<proteinExistence type="predicted"/>
<dbReference type="Pfam" id="PF20636">
    <property type="entry name" value="SMN_G2-BD"/>
    <property type="match status" value="1"/>
</dbReference>
<sequence>MAKYGELWDDSALVKAFDDAISKYKIMHGKGGDEDLLKEEKITKGTEENAPIIMNGSNEVKSANVETDNKTTDMTKNITHTREATDSSVAEKCSSEVIDKCTPPSIVVQVDAESAEAYKRLLDQYNAVEEQRQKLLEQFSQYGNWDYQGYGYGYDYGAAYDSQYHPVPAPQPSGPPICSCRPYVCPYSTAPCTSLAAASSCETCVGSTALAHSGSPAPLEDGGFIKAAMRAVDQAIHSFNTQTSGIPEVDKEGKKGQEVETGSTNVAQDRTSQTDLSVVLNAWFSAGFHTGKYLSEQRKPAVSTSSPLTTREEIERVPSKENSTDSSFKEIPKGK</sequence>
<protein>
    <recommendedName>
        <fullName evidence="2">Survival Motor Neuron Gemin2-binding domain-containing protein</fullName>
    </recommendedName>
</protein>
<dbReference type="AlphaFoldDB" id="A0A103XDH1"/>
<dbReference type="STRING" id="59895.A0A103XDH1"/>
<organism evidence="3 4">
    <name type="scientific">Cynara cardunculus var. scolymus</name>
    <name type="common">Globe artichoke</name>
    <name type="synonym">Cynara scolymus</name>
    <dbReference type="NCBI Taxonomy" id="59895"/>
    <lineage>
        <taxon>Eukaryota</taxon>
        <taxon>Viridiplantae</taxon>
        <taxon>Streptophyta</taxon>
        <taxon>Embryophyta</taxon>
        <taxon>Tracheophyta</taxon>
        <taxon>Spermatophyta</taxon>
        <taxon>Magnoliopsida</taxon>
        <taxon>eudicotyledons</taxon>
        <taxon>Gunneridae</taxon>
        <taxon>Pentapetalae</taxon>
        <taxon>asterids</taxon>
        <taxon>campanulids</taxon>
        <taxon>Asterales</taxon>
        <taxon>Asteraceae</taxon>
        <taxon>Carduoideae</taxon>
        <taxon>Cardueae</taxon>
        <taxon>Carduinae</taxon>
        <taxon>Cynara</taxon>
    </lineage>
</organism>
<evidence type="ECO:0000313" key="3">
    <source>
        <dbReference type="EMBL" id="KVH88748.1"/>
    </source>
</evidence>
<feature type="domain" description="Survival Motor Neuron Gemin2-binding" evidence="2">
    <location>
        <begin position="2"/>
        <end position="29"/>
    </location>
</feature>
<dbReference type="InterPro" id="IPR040424">
    <property type="entry name" value="Smn1"/>
</dbReference>